<dbReference type="InterPro" id="IPR007462">
    <property type="entry name" value="COV1-like"/>
</dbReference>
<dbReference type="Pfam" id="PF04367">
    <property type="entry name" value="DUF502"/>
    <property type="match status" value="1"/>
</dbReference>
<evidence type="ECO:0000256" key="5">
    <source>
        <dbReference type="ARBA" id="ARBA00023239"/>
    </source>
</evidence>
<keyword evidence="4" id="KW-0663">Pyridoxal phosphate</keyword>
<dbReference type="InterPro" id="IPR011060">
    <property type="entry name" value="RibuloseP-bd_barrel"/>
</dbReference>
<proteinExistence type="inferred from homology"/>
<evidence type="ECO:0000256" key="3">
    <source>
        <dbReference type="ARBA" id="ARBA00012084"/>
    </source>
</evidence>
<dbReference type="GO" id="GO:0006520">
    <property type="term" value="P:amino acid metabolic process"/>
    <property type="evidence" value="ECO:0007669"/>
    <property type="project" value="TreeGrafter"/>
</dbReference>
<accession>A0A3M7KXL8</accession>
<dbReference type="PROSITE" id="PS51129">
    <property type="entry name" value="PDXS_SNZ_2"/>
    <property type="match status" value="1"/>
</dbReference>
<dbReference type="GO" id="GO:0008615">
    <property type="term" value="P:pyridoxine biosynthetic process"/>
    <property type="evidence" value="ECO:0007669"/>
    <property type="project" value="TreeGrafter"/>
</dbReference>
<keyword evidence="5" id="KW-0456">Lyase</keyword>
<dbReference type="InterPro" id="IPR013785">
    <property type="entry name" value="Aldolase_TIM"/>
</dbReference>
<feature type="non-terminal residue" evidence="11">
    <location>
        <position position="500"/>
    </location>
</feature>
<dbReference type="GO" id="GO:0042823">
    <property type="term" value="P:pyridoxal phosphate biosynthetic process"/>
    <property type="evidence" value="ECO:0007669"/>
    <property type="project" value="InterPro"/>
</dbReference>
<evidence type="ECO:0000313" key="12">
    <source>
        <dbReference type="Proteomes" id="UP000279271"/>
    </source>
</evidence>
<dbReference type="GO" id="GO:0036381">
    <property type="term" value="F:pyridoxal 5'-phosphate synthase (glutamine hydrolysing) activity"/>
    <property type="evidence" value="ECO:0007669"/>
    <property type="project" value="UniProtKB-EC"/>
</dbReference>
<evidence type="ECO:0000256" key="1">
    <source>
        <dbReference type="ARBA" id="ARBA00004737"/>
    </source>
</evidence>
<feature type="domain" description="PdxS/SNZ N-terminal" evidence="10">
    <location>
        <begin position="378"/>
        <end position="420"/>
    </location>
</feature>
<comment type="pathway">
    <text evidence="1">Cofactor biosynthesis; pyridoxal 5'-phosphate biosynthesis.</text>
</comment>
<dbReference type="Proteomes" id="UP000279271">
    <property type="component" value="Unassembled WGS sequence"/>
</dbReference>
<sequence>AILFPVVVTAYLTWWFLEFFDNFFSPLYTYLFGFHVFGLGFLTSMLFIFATGVFTSSWMGATLFKLSDYIIRKVPLVKHIYSAAKQVSAAVSPDNEATHSFRECVLIRHPRHGEYAFGFITGQTKMTTPEGELELFSVYVPTNHVYVGDIFLLAAPDIIRHNLSVREGIEFQAAMHAHVTKLGLGAHQLVCYNFVVLQQYLFLAPTRPAEVVVSCIDSEPDDLEMTETKQHGTFAVKSGLAQMLKGGVIMDVVTAEEARIAEEAGAVAVMALERVPADIRKDGGVARMSDPDMIRSIKAAVTIPVMAKARIGHFVEAQILEALGVDYIDESEVLTPADDIHHISKHNFKVPFVCGCRDLGEALRRIAEGAAMIRTKGAIRQLATLDEDELYVYAKEIRAPVELVRQTKALGRLPVVNFAAGGVATPADAALMMQLGMDGVFVGSGIFKSGDPAKRARAIVQAVTHYSDAKILAEVSGGLGDAMVGIDVRENGFTSYAARS</sequence>
<comment type="similarity">
    <text evidence="2 9">Belongs to the PdxS/SNZ family.</text>
</comment>
<evidence type="ECO:0000256" key="6">
    <source>
        <dbReference type="ARBA" id="ARBA00023270"/>
    </source>
</evidence>
<comment type="catalytic activity">
    <reaction evidence="8">
        <text>aldehydo-D-ribose 5-phosphate + D-glyceraldehyde 3-phosphate + L-glutamine = pyridoxal 5'-phosphate + L-glutamate + phosphate + 3 H2O + H(+)</text>
        <dbReference type="Rhea" id="RHEA:31507"/>
        <dbReference type="ChEBI" id="CHEBI:15377"/>
        <dbReference type="ChEBI" id="CHEBI:15378"/>
        <dbReference type="ChEBI" id="CHEBI:29985"/>
        <dbReference type="ChEBI" id="CHEBI:43474"/>
        <dbReference type="ChEBI" id="CHEBI:58273"/>
        <dbReference type="ChEBI" id="CHEBI:58359"/>
        <dbReference type="ChEBI" id="CHEBI:59776"/>
        <dbReference type="ChEBI" id="CHEBI:597326"/>
        <dbReference type="EC" id="4.3.3.6"/>
    </reaction>
</comment>
<dbReference type="AlphaFoldDB" id="A0A3M7KXL8"/>
<dbReference type="PANTHER" id="PTHR31829:SF0">
    <property type="entry name" value="PYRIDOXAL 5'-PHOSPHATE SYNTHASE SUBUNIT SNZ1-RELATED"/>
    <property type="match status" value="1"/>
</dbReference>
<dbReference type="PROSITE" id="PS01235">
    <property type="entry name" value="PDXS_SNZ_1"/>
    <property type="match status" value="1"/>
</dbReference>
<evidence type="ECO:0000313" key="11">
    <source>
        <dbReference type="EMBL" id="RMZ54082.1"/>
    </source>
</evidence>
<dbReference type="SUPFAM" id="SSF51366">
    <property type="entry name" value="Ribulose-phoshate binding barrel"/>
    <property type="match status" value="1"/>
</dbReference>
<dbReference type="Gene3D" id="3.20.20.70">
    <property type="entry name" value="Aldolase class I"/>
    <property type="match status" value="2"/>
</dbReference>
<evidence type="ECO:0000256" key="4">
    <source>
        <dbReference type="ARBA" id="ARBA00022898"/>
    </source>
</evidence>
<comment type="function">
    <text evidence="7">Catalyzes the formation of pyridoxal 5'-phosphate from ribose 5-phosphate (RBP), glyceraldehyde 3-phosphate (G3P) and ammonia. The ammonia is provided by PDX2. Can also use ribulose 5-phosphate and dihydroxyacetone phosphate as substrates, resulting from enzyme-catalyzed isomerization of RBP and G3P, respectively. Also plays an indirect role in resistance to singlet oxygen-generating photosensitizers.</text>
</comment>
<gene>
    <name evidence="11" type="ORF">APUTEX25_002659</name>
</gene>
<dbReference type="CDD" id="cd04727">
    <property type="entry name" value="pdxS"/>
    <property type="match status" value="1"/>
</dbReference>
<dbReference type="EC" id="4.3.3.6" evidence="3"/>
<dbReference type="EMBL" id="QOKY01000184">
    <property type="protein sequence ID" value="RMZ54082.1"/>
    <property type="molecule type" value="Genomic_DNA"/>
</dbReference>
<keyword evidence="6" id="KW-0704">Schiff base</keyword>
<dbReference type="PANTHER" id="PTHR31829">
    <property type="entry name" value="PYRIDOXAL 5'-PHOSPHATE SYNTHASE SUBUNIT SNZ1-RELATED"/>
    <property type="match status" value="1"/>
</dbReference>
<evidence type="ECO:0000256" key="8">
    <source>
        <dbReference type="ARBA" id="ARBA00047992"/>
    </source>
</evidence>
<dbReference type="NCBIfam" id="NF003215">
    <property type="entry name" value="PRK04180.1"/>
    <property type="match status" value="1"/>
</dbReference>
<evidence type="ECO:0000259" key="10">
    <source>
        <dbReference type="Pfam" id="PF01680"/>
    </source>
</evidence>
<name>A0A3M7KXL8_AUXPR</name>
<dbReference type="Pfam" id="PF01680">
    <property type="entry name" value="SOR_SNZ"/>
    <property type="match status" value="2"/>
</dbReference>
<protein>
    <recommendedName>
        <fullName evidence="3">pyridoxal 5'-phosphate synthase (glutamine hydrolyzing)</fullName>
        <ecNumber evidence="3">4.3.3.6</ecNumber>
    </recommendedName>
</protein>
<comment type="caution">
    <text evidence="11">The sequence shown here is derived from an EMBL/GenBank/DDBJ whole genome shotgun (WGS) entry which is preliminary data.</text>
</comment>
<dbReference type="InterPro" id="IPR001852">
    <property type="entry name" value="PdxS/SNZ"/>
</dbReference>
<evidence type="ECO:0000256" key="2">
    <source>
        <dbReference type="ARBA" id="ARBA00007281"/>
    </source>
</evidence>
<dbReference type="InterPro" id="IPR033755">
    <property type="entry name" value="PdxS/SNZ_N"/>
</dbReference>
<organism evidence="11 12">
    <name type="scientific">Auxenochlorella protothecoides</name>
    <name type="common">Green microalga</name>
    <name type="synonym">Chlorella protothecoides</name>
    <dbReference type="NCBI Taxonomy" id="3075"/>
    <lineage>
        <taxon>Eukaryota</taxon>
        <taxon>Viridiplantae</taxon>
        <taxon>Chlorophyta</taxon>
        <taxon>core chlorophytes</taxon>
        <taxon>Trebouxiophyceae</taxon>
        <taxon>Chlorellales</taxon>
        <taxon>Chlorellaceae</taxon>
        <taxon>Auxenochlorella</taxon>
    </lineage>
</organism>
<reference evidence="12" key="1">
    <citation type="journal article" date="2018" name="Algal Res.">
        <title>Characterization of plant carbon substrate utilization by Auxenochlorella protothecoides.</title>
        <authorList>
            <person name="Vogler B.W."/>
            <person name="Starkenburg S.R."/>
            <person name="Sudasinghe N."/>
            <person name="Schambach J.Y."/>
            <person name="Rollin J.A."/>
            <person name="Pattathil S."/>
            <person name="Barry A.N."/>
        </authorList>
    </citation>
    <scope>NUCLEOTIDE SEQUENCE [LARGE SCALE GENOMIC DNA]</scope>
    <source>
        <strain evidence="12">UTEX 25</strain>
    </source>
</reference>
<evidence type="ECO:0000256" key="7">
    <source>
        <dbReference type="ARBA" id="ARBA00037142"/>
    </source>
</evidence>
<feature type="non-terminal residue" evidence="11">
    <location>
        <position position="1"/>
    </location>
</feature>
<evidence type="ECO:0000256" key="9">
    <source>
        <dbReference type="PROSITE-ProRule" id="PRU00481"/>
    </source>
</evidence>
<feature type="domain" description="PdxS/SNZ N-terminal" evidence="10">
    <location>
        <begin position="234"/>
        <end position="377"/>
    </location>
</feature>